<evidence type="ECO:0000256" key="4">
    <source>
        <dbReference type="ARBA" id="ARBA00022547"/>
    </source>
</evidence>
<dbReference type="GO" id="GO:0045259">
    <property type="term" value="C:proton-transporting ATP synthase complex"/>
    <property type="evidence" value="ECO:0007669"/>
    <property type="project" value="UniProtKB-KW"/>
</dbReference>
<keyword evidence="5" id="KW-0375">Hydrogen ion transport</keyword>
<evidence type="ECO:0000313" key="11">
    <source>
        <dbReference type="RefSeq" id="XP_017892121.1"/>
    </source>
</evidence>
<protein>
    <submittedName>
        <fullName evidence="11">ATP synthase-coupling factor 6, mitochondrial</fullName>
    </submittedName>
</protein>
<gene>
    <name evidence="11" type="primary">LOC108632205</name>
</gene>
<dbReference type="CTD" id="42759"/>
<dbReference type="RefSeq" id="XP_017892121.1">
    <property type="nucleotide sequence ID" value="XM_018036632.2"/>
</dbReference>
<organism evidence="10 11">
    <name type="scientific">Ceratina calcarata</name>
    <dbReference type="NCBI Taxonomy" id="156304"/>
    <lineage>
        <taxon>Eukaryota</taxon>
        <taxon>Metazoa</taxon>
        <taxon>Ecdysozoa</taxon>
        <taxon>Arthropoda</taxon>
        <taxon>Hexapoda</taxon>
        <taxon>Insecta</taxon>
        <taxon>Pterygota</taxon>
        <taxon>Neoptera</taxon>
        <taxon>Endopterygota</taxon>
        <taxon>Hymenoptera</taxon>
        <taxon>Apocrita</taxon>
        <taxon>Aculeata</taxon>
        <taxon>Apoidea</taxon>
        <taxon>Anthophila</taxon>
        <taxon>Apidae</taxon>
        <taxon>Ceratina</taxon>
        <taxon>Zadontomerus</taxon>
    </lineage>
</organism>
<evidence type="ECO:0000256" key="8">
    <source>
        <dbReference type="ARBA" id="ARBA00023128"/>
    </source>
</evidence>
<evidence type="ECO:0000256" key="5">
    <source>
        <dbReference type="ARBA" id="ARBA00022781"/>
    </source>
</evidence>
<dbReference type="Proteomes" id="UP000694925">
    <property type="component" value="Unplaced"/>
</dbReference>
<dbReference type="AlphaFoldDB" id="A0AAJ7JFR8"/>
<evidence type="ECO:0000256" key="9">
    <source>
        <dbReference type="ARBA" id="ARBA00023136"/>
    </source>
</evidence>
<keyword evidence="7" id="KW-0406">Ion transport</keyword>
<evidence type="ECO:0000313" key="10">
    <source>
        <dbReference type="Proteomes" id="UP000694925"/>
    </source>
</evidence>
<accession>A0AAJ7JFR8</accession>
<evidence type="ECO:0000256" key="7">
    <source>
        <dbReference type="ARBA" id="ARBA00023065"/>
    </source>
</evidence>
<proteinExistence type="inferred from homology"/>
<dbReference type="PANTHER" id="PTHR12441:SF10">
    <property type="entry name" value="ATP SYNTHASE-COUPLING FACTOR 6, MITOCHONDRIAL"/>
    <property type="match status" value="1"/>
</dbReference>
<reference evidence="11" key="1">
    <citation type="submission" date="2025-08" db="UniProtKB">
        <authorList>
            <consortium name="RefSeq"/>
        </authorList>
    </citation>
    <scope>IDENTIFICATION</scope>
    <source>
        <tissue evidence="11">Whole body</tissue>
    </source>
</reference>
<dbReference type="PANTHER" id="PTHR12441">
    <property type="entry name" value="ATP SYNTHASE COUPLING FACTOR 6, MITOCHONDRIAL"/>
    <property type="match status" value="1"/>
</dbReference>
<dbReference type="InterPro" id="IPR036204">
    <property type="entry name" value="ATP_synth_f6_sf_mt"/>
</dbReference>
<keyword evidence="8" id="KW-0496">Mitochondrion</keyword>
<dbReference type="GO" id="GO:0015078">
    <property type="term" value="F:proton transmembrane transporter activity"/>
    <property type="evidence" value="ECO:0007669"/>
    <property type="project" value="InterPro"/>
</dbReference>
<dbReference type="GeneID" id="108632205"/>
<comment type="subcellular location">
    <subcellularLocation>
        <location evidence="1">Mitochondrion inner membrane</location>
    </subcellularLocation>
</comment>
<comment type="similarity">
    <text evidence="2">Belongs to the eukaryotic ATPase subunit F6 family.</text>
</comment>
<dbReference type="SUPFAM" id="SSF111357">
    <property type="entry name" value="Mitochondrial ATP synthase coupling factor 6"/>
    <property type="match status" value="1"/>
</dbReference>
<sequence length="95" mass="10762">MLTQRVVASAQKVVKRNIGILAPAFQEAKDPIQQLFIDKIREYKSKSSGGKLVDATPEILREKQSELDRVAKQFALKGDATEFPKFQFKDPEVEK</sequence>
<evidence type="ECO:0000256" key="3">
    <source>
        <dbReference type="ARBA" id="ARBA00022448"/>
    </source>
</evidence>
<keyword evidence="3" id="KW-0813">Transport</keyword>
<keyword evidence="4" id="KW-0138">CF(0)</keyword>
<evidence type="ECO:0000256" key="1">
    <source>
        <dbReference type="ARBA" id="ARBA00004273"/>
    </source>
</evidence>
<dbReference type="GO" id="GO:0005743">
    <property type="term" value="C:mitochondrial inner membrane"/>
    <property type="evidence" value="ECO:0007669"/>
    <property type="project" value="UniProtKB-SubCell"/>
</dbReference>
<keyword evidence="10" id="KW-1185">Reference proteome</keyword>
<dbReference type="KEGG" id="ccal:108632205"/>
<dbReference type="InterPro" id="IPR008387">
    <property type="entry name" value="ATP_synth_f6_mt"/>
</dbReference>
<name>A0AAJ7JFR8_9HYME</name>
<keyword evidence="9" id="KW-0472">Membrane</keyword>
<evidence type="ECO:0000256" key="2">
    <source>
        <dbReference type="ARBA" id="ARBA00007346"/>
    </source>
</evidence>
<dbReference type="Pfam" id="PF05511">
    <property type="entry name" value="ATP-synt_F6"/>
    <property type="match status" value="1"/>
</dbReference>
<keyword evidence="6" id="KW-0999">Mitochondrion inner membrane</keyword>
<dbReference type="GO" id="GO:0015986">
    <property type="term" value="P:proton motive force-driven ATP synthesis"/>
    <property type="evidence" value="ECO:0007669"/>
    <property type="project" value="InterPro"/>
</dbReference>
<dbReference type="Gene3D" id="1.10.246.110">
    <property type="entry name" value="Mitochondrial ATP synthase-coupling factor 6"/>
    <property type="match status" value="1"/>
</dbReference>
<evidence type="ECO:0000256" key="6">
    <source>
        <dbReference type="ARBA" id="ARBA00022792"/>
    </source>
</evidence>
<dbReference type="FunFam" id="1.10.246.110:FF:000001">
    <property type="entry name" value="ATP synthase-coupling factor 6, mitochondrial"/>
    <property type="match status" value="1"/>
</dbReference>